<feature type="active site" description="Pros-phosphohistidine intermediate; for EIIB activity" evidence="8">
    <location>
        <position position="14"/>
    </location>
</feature>
<organism evidence="11 12">
    <name type="scientific">Propionispora hippei DSM 15287</name>
    <dbReference type="NCBI Taxonomy" id="1123003"/>
    <lineage>
        <taxon>Bacteria</taxon>
        <taxon>Bacillati</taxon>
        <taxon>Bacillota</taxon>
        <taxon>Negativicutes</taxon>
        <taxon>Selenomonadales</taxon>
        <taxon>Sporomusaceae</taxon>
        <taxon>Propionispora</taxon>
    </lineage>
</organism>
<dbReference type="RefSeq" id="WP_149734650.1">
    <property type="nucleotide sequence ID" value="NZ_FQZD01000013.1"/>
</dbReference>
<feature type="modified residue" description="Phosphohistidine; by EIIA" evidence="9">
    <location>
        <position position="14"/>
    </location>
</feature>
<proteinExistence type="predicted"/>
<dbReference type="AlphaFoldDB" id="A0A1M6H3R2"/>
<keyword evidence="3" id="KW-0963">Cytoplasm</keyword>
<accession>A0A1M6H3R2</accession>
<sequence length="159" mass="17920">MDIVLARIDERLIHGQVAMNWSRYSKCERIIVCSDEVSKDELRSTLLVKAVPPGLKANVVDMDKAVKVYNNPKYADMKVMLLFQNPADLLRLVEKGVDIRVVNVGGMPFREGKKLITKAVGVDEADIAAFKKLHERGIELEIRTLPTDKSINLAEKLEF</sequence>
<evidence type="ECO:0000313" key="11">
    <source>
        <dbReference type="EMBL" id="SHJ16805.1"/>
    </source>
</evidence>
<keyword evidence="12" id="KW-1185">Reference proteome</keyword>
<feature type="modified residue" description="N6-acetyllysine" evidence="9">
    <location>
        <position position="73"/>
    </location>
</feature>
<dbReference type="Gene3D" id="3.40.35.10">
    <property type="entry name" value="Phosphotransferase system, sorbose subfamily IIB component"/>
    <property type="match status" value="1"/>
</dbReference>
<evidence type="ECO:0000256" key="1">
    <source>
        <dbReference type="ARBA" id="ARBA00004496"/>
    </source>
</evidence>
<dbReference type="CDD" id="cd00001">
    <property type="entry name" value="PTS_IIB_man"/>
    <property type="match status" value="1"/>
</dbReference>
<name>A0A1M6H3R2_9FIRM</name>
<dbReference type="GO" id="GO:0016301">
    <property type="term" value="F:kinase activity"/>
    <property type="evidence" value="ECO:0007669"/>
    <property type="project" value="UniProtKB-KW"/>
</dbReference>
<evidence type="ECO:0000313" key="12">
    <source>
        <dbReference type="Proteomes" id="UP000322917"/>
    </source>
</evidence>
<evidence type="ECO:0000256" key="8">
    <source>
        <dbReference type="PIRSR" id="PIRSR618455-1"/>
    </source>
</evidence>
<evidence type="ECO:0000256" key="5">
    <source>
        <dbReference type="ARBA" id="ARBA00022679"/>
    </source>
</evidence>
<evidence type="ECO:0000256" key="3">
    <source>
        <dbReference type="ARBA" id="ARBA00022490"/>
    </source>
</evidence>
<dbReference type="OrthoDB" id="9788818at2"/>
<keyword evidence="4" id="KW-0762">Sugar transport</keyword>
<keyword evidence="5" id="KW-0808">Transferase</keyword>
<dbReference type="InterPro" id="IPR036667">
    <property type="entry name" value="PTS_IIB_sorbose-sp_sf"/>
</dbReference>
<reference evidence="11 12" key="1">
    <citation type="submission" date="2016-11" db="EMBL/GenBank/DDBJ databases">
        <authorList>
            <person name="Varghese N."/>
            <person name="Submissions S."/>
        </authorList>
    </citation>
    <scope>NUCLEOTIDE SEQUENCE [LARGE SCALE GENOMIC DNA]</scope>
    <source>
        <strain evidence="11 12">DSM 15287</strain>
    </source>
</reference>
<evidence type="ECO:0000256" key="4">
    <source>
        <dbReference type="ARBA" id="ARBA00022597"/>
    </source>
</evidence>
<dbReference type="Pfam" id="PF03830">
    <property type="entry name" value="PTSIIB_sorb"/>
    <property type="match status" value="1"/>
</dbReference>
<dbReference type="Proteomes" id="UP000322917">
    <property type="component" value="Unassembled WGS sequence"/>
</dbReference>
<dbReference type="GO" id="GO:0005737">
    <property type="term" value="C:cytoplasm"/>
    <property type="evidence" value="ECO:0007669"/>
    <property type="project" value="UniProtKB-SubCell"/>
</dbReference>
<dbReference type="GO" id="GO:0009401">
    <property type="term" value="P:phosphoenolpyruvate-dependent sugar phosphotransferase system"/>
    <property type="evidence" value="ECO:0007669"/>
    <property type="project" value="UniProtKB-KW"/>
</dbReference>
<evidence type="ECO:0000256" key="6">
    <source>
        <dbReference type="ARBA" id="ARBA00022683"/>
    </source>
</evidence>
<evidence type="ECO:0000256" key="2">
    <source>
        <dbReference type="ARBA" id="ARBA00022448"/>
    </source>
</evidence>
<dbReference type="PROSITE" id="PS51101">
    <property type="entry name" value="PTS_EIIB_TYPE_4"/>
    <property type="match status" value="1"/>
</dbReference>
<dbReference type="GO" id="GO:0008982">
    <property type="term" value="F:protein-N(PI)-phosphohistidine-sugar phosphotransferase activity"/>
    <property type="evidence" value="ECO:0007669"/>
    <property type="project" value="InterPro"/>
</dbReference>
<protein>
    <submittedName>
        <fullName evidence="11">PTS system, mannose-specific IIB component</fullName>
    </submittedName>
</protein>
<dbReference type="InterPro" id="IPR018455">
    <property type="entry name" value="PTS_IIB_sorbose-sp_subgr"/>
</dbReference>
<dbReference type="InterPro" id="IPR004720">
    <property type="entry name" value="PTS_IIB_sorbose-sp"/>
</dbReference>
<evidence type="ECO:0000256" key="9">
    <source>
        <dbReference type="PIRSR" id="PIRSR618455-2"/>
    </source>
</evidence>
<dbReference type="NCBIfam" id="TIGR00854">
    <property type="entry name" value="pts-sorbose"/>
    <property type="match status" value="1"/>
</dbReference>
<evidence type="ECO:0000259" key="10">
    <source>
        <dbReference type="PROSITE" id="PS51101"/>
    </source>
</evidence>
<keyword evidence="6" id="KW-0598">Phosphotransferase system</keyword>
<gene>
    <name evidence="11" type="ORF">SAMN02745170_01881</name>
</gene>
<feature type="domain" description="PTS EIIB type-4" evidence="10">
    <location>
        <begin position="1"/>
        <end position="159"/>
    </location>
</feature>
<dbReference type="EMBL" id="FQZD01000013">
    <property type="protein sequence ID" value="SHJ16805.1"/>
    <property type="molecule type" value="Genomic_DNA"/>
</dbReference>
<comment type="subcellular location">
    <subcellularLocation>
        <location evidence="1">Cytoplasm</location>
    </subcellularLocation>
</comment>
<keyword evidence="2" id="KW-0813">Transport</keyword>
<evidence type="ECO:0000256" key="7">
    <source>
        <dbReference type="ARBA" id="ARBA00022777"/>
    </source>
</evidence>
<keyword evidence="7" id="KW-0418">Kinase</keyword>
<dbReference type="SUPFAM" id="SSF52728">
    <property type="entry name" value="PTS IIb component"/>
    <property type="match status" value="1"/>
</dbReference>